<name>A0ABV7KDT5_9HYPH</name>
<dbReference type="InterPro" id="IPR002347">
    <property type="entry name" value="SDR_fam"/>
</dbReference>
<evidence type="ECO:0000256" key="1">
    <source>
        <dbReference type="ARBA" id="ARBA00006484"/>
    </source>
</evidence>
<dbReference type="EMBL" id="JBHRTK010000015">
    <property type="protein sequence ID" value="MFC3207688.1"/>
    <property type="molecule type" value="Genomic_DNA"/>
</dbReference>
<dbReference type="PRINTS" id="PR00081">
    <property type="entry name" value="GDHRDH"/>
</dbReference>
<gene>
    <name evidence="3" type="ORF">ACFOHJ_15790</name>
</gene>
<evidence type="ECO:0000313" key="3">
    <source>
        <dbReference type="EMBL" id="MFC3207688.1"/>
    </source>
</evidence>
<proteinExistence type="inferred from homology"/>
<dbReference type="PANTHER" id="PTHR43639:SF1">
    <property type="entry name" value="SHORT-CHAIN DEHYDROGENASE_REDUCTASE FAMILY PROTEIN"/>
    <property type="match status" value="1"/>
</dbReference>
<dbReference type="Gene3D" id="3.40.50.720">
    <property type="entry name" value="NAD(P)-binding Rossmann-like Domain"/>
    <property type="match status" value="1"/>
</dbReference>
<reference evidence="4" key="1">
    <citation type="journal article" date="2019" name="Int. J. Syst. Evol. Microbiol.">
        <title>The Global Catalogue of Microorganisms (GCM) 10K type strain sequencing project: providing services to taxonomists for standard genome sequencing and annotation.</title>
        <authorList>
            <consortium name="The Broad Institute Genomics Platform"/>
            <consortium name="The Broad Institute Genome Sequencing Center for Infectious Disease"/>
            <person name="Wu L."/>
            <person name="Ma J."/>
        </authorList>
    </citation>
    <scope>NUCLEOTIDE SEQUENCE [LARGE SCALE GENOMIC DNA]</scope>
    <source>
        <strain evidence="4">KCTC 52165</strain>
    </source>
</reference>
<dbReference type="InterPro" id="IPR036291">
    <property type="entry name" value="NAD(P)-bd_dom_sf"/>
</dbReference>
<keyword evidence="4" id="KW-1185">Reference proteome</keyword>
<protein>
    <submittedName>
        <fullName evidence="3">SDR family oxidoreductase</fullName>
    </submittedName>
</protein>
<accession>A0ABV7KDT5</accession>
<evidence type="ECO:0000313" key="4">
    <source>
        <dbReference type="Proteomes" id="UP001595583"/>
    </source>
</evidence>
<dbReference type="Proteomes" id="UP001595583">
    <property type="component" value="Unassembled WGS sequence"/>
</dbReference>
<dbReference type="Pfam" id="PF13561">
    <property type="entry name" value="adh_short_C2"/>
    <property type="match status" value="1"/>
</dbReference>
<comment type="caution">
    <text evidence="3">The sequence shown here is derived from an EMBL/GenBank/DDBJ whole genome shotgun (WGS) entry which is preliminary data.</text>
</comment>
<sequence>MAKVSDESRPVCLVTGGALRLGAAIATHLAALFDLAIHYRSSGEDAEQLARALLREGGRAEIFRADLADPAQAAGLIPEIVQRLGRVDLVVSSASLFDYDNPADFSTDAMLKSLAVNLVAPMTLGRELARAGTPQATLVHMLDSKVFSPNPDFFSYSLAKMALKSAIDMQAMQFRGRVRVCGIAPSVTLISGDQTPENFEKSWRHTLTGSGPTPQDIAGAVEFIWNTRSLNGSILTLDGGQHLMGLQRDVAFVVE</sequence>
<organism evidence="3 4">
    <name type="scientific">Aquamicrobium soli</name>
    <dbReference type="NCBI Taxonomy" id="1811518"/>
    <lineage>
        <taxon>Bacteria</taxon>
        <taxon>Pseudomonadati</taxon>
        <taxon>Pseudomonadota</taxon>
        <taxon>Alphaproteobacteria</taxon>
        <taxon>Hyphomicrobiales</taxon>
        <taxon>Phyllobacteriaceae</taxon>
        <taxon>Aquamicrobium</taxon>
    </lineage>
</organism>
<dbReference type="PANTHER" id="PTHR43639">
    <property type="entry name" value="OXIDOREDUCTASE, SHORT-CHAIN DEHYDROGENASE/REDUCTASE FAMILY (AFU_ORTHOLOGUE AFUA_5G02870)"/>
    <property type="match status" value="1"/>
</dbReference>
<comment type="similarity">
    <text evidence="1">Belongs to the short-chain dehydrogenases/reductases (SDR) family.</text>
</comment>
<keyword evidence="2" id="KW-0560">Oxidoreductase</keyword>
<dbReference type="SUPFAM" id="SSF51735">
    <property type="entry name" value="NAD(P)-binding Rossmann-fold domains"/>
    <property type="match status" value="1"/>
</dbReference>
<dbReference type="RefSeq" id="WP_378222079.1">
    <property type="nucleotide sequence ID" value="NZ_JBHRTK010000015.1"/>
</dbReference>
<evidence type="ECO:0000256" key="2">
    <source>
        <dbReference type="ARBA" id="ARBA00023002"/>
    </source>
</evidence>